<dbReference type="SUPFAM" id="SSF56436">
    <property type="entry name" value="C-type lectin-like"/>
    <property type="match status" value="1"/>
</dbReference>
<dbReference type="KEGG" id="vg:32878302"/>
<dbReference type="GeneID" id="32878302"/>
<dbReference type="Proteomes" id="UP000203507">
    <property type="component" value="Segment"/>
</dbReference>
<protein>
    <submittedName>
        <fullName evidence="1">Putative glycoprotein</fullName>
    </submittedName>
</protein>
<dbReference type="EMBL" id="KX832224">
    <property type="protein sequence ID" value="ARR28968.1"/>
    <property type="molecule type" value="Genomic_DNA"/>
</dbReference>
<reference evidence="1" key="1">
    <citation type="journal article" date="2017" name="Vet. Pathol.">
        <title>Ranid Herpesvirus 3 and Proliferative Dermatitis in Free-Ranging Wild Common Frogs (Rana Temporaria).</title>
        <authorList>
            <person name="Origgi F.C."/>
            <person name="Schmidt B.R."/>
            <person name="Lohmann P."/>
            <person name="Otten P."/>
            <person name="Akdesir E."/>
            <person name="Gaschen V."/>
            <person name="Aguilar-Bultet L."/>
            <person name="Wahli T."/>
            <person name="Sattler U."/>
            <person name="Stoffel M.H."/>
        </authorList>
    </citation>
    <scope>NUCLEOTIDE SEQUENCE [LARGE SCALE GENOMIC DNA]</scope>
    <source>
        <strain evidence="1">FO1_2015</strain>
    </source>
</reference>
<name>A0A1X9T5I3_9VIRU</name>
<proteinExistence type="predicted"/>
<evidence type="ECO:0000313" key="1">
    <source>
        <dbReference type="EMBL" id="ARR28968.1"/>
    </source>
</evidence>
<dbReference type="InterPro" id="IPR016187">
    <property type="entry name" value="CTDL_fold"/>
</dbReference>
<accession>A0A1X9T5I3</accession>
<keyword evidence="2" id="KW-1185">Reference proteome</keyword>
<evidence type="ECO:0000313" key="2">
    <source>
        <dbReference type="Proteomes" id="UP000203507"/>
    </source>
</evidence>
<organism evidence="1">
    <name type="scientific">Ranid herpesvirus 3</name>
    <dbReference type="NCBI Taxonomy" id="1987509"/>
    <lineage>
        <taxon>Viruses</taxon>
        <taxon>Duplodnaviria</taxon>
        <taxon>Heunggongvirae</taxon>
        <taxon>Peploviricota</taxon>
        <taxon>Herviviricetes</taxon>
        <taxon>Herpesvirales</taxon>
        <taxon>Alloherpesviridae</taxon>
        <taxon>Batravirus</taxon>
        <taxon>Batravirus ranidallo3</taxon>
    </lineage>
</organism>
<sequence>MRVYLILCSIILALIASLCNLYTICDVEFTYEDGVCVKKHLKVLTYLDARGLCESYNACIWPGVRPNIDSTWLGLKQETPGNLWVVDCKTYNLTFTYKHGLHTKTTVGHLAFNQEVGTLMVYKPDQAALTLCFKTPLGVIANRTPFIII</sequence>
<dbReference type="RefSeq" id="YP_009362477.1">
    <property type="nucleotide sequence ID" value="NC_034618.1"/>
</dbReference>